<gene>
    <name evidence="1" type="ORF">J41TS12_03640</name>
</gene>
<evidence type="ECO:0000313" key="1">
    <source>
        <dbReference type="EMBL" id="GIO35503.1"/>
    </source>
</evidence>
<evidence type="ECO:0000313" key="2">
    <source>
        <dbReference type="Proteomes" id="UP000681162"/>
    </source>
</evidence>
<keyword evidence="2" id="KW-1185">Reference proteome</keyword>
<name>A0A920CF56_9BACL</name>
<sequence length="48" mass="5339">MDIDGYPYHTDITASMFKVNDPGSSSNSTLQDVISQKGAVDYITYYTQ</sequence>
<dbReference type="AlphaFoldDB" id="A0A920CF56"/>
<dbReference type="EMBL" id="BORR01000001">
    <property type="protein sequence ID" value="GIO35503.1"/>
    <property type="molecule type" value="Genomic_DNA"/>
</dbReference>
<accession>A0A920CF56</accession>
<organism evidence="1 2">
    <name type="scientific">Paenibacillus antibioticophila</name>
    <dbReference type="NCBI Taxonomy" id="1274374"/>
    <lineage>
        <taxon>Bacteria</taxon>
        <taxon>Bacillati</taxon>
        <taxon>Bacillota</taxon>
        <taxon>Bacilli</taxon>
        <taxon>Bacillales</taxon>
        <taxon>Paenibacillaceae</taxon>
        <taxon>Paenibacillus</taxon>
    </lineage>
</organism>
<comment type="caution">
    <text evidence="1">The sequence shown here is derived from an EMBL/GenBank/DDBJ whole genome shotgun (WGS) entry which is preliminary data.</text>
</comment>
<proteinExistence type="predicted"/>
<dbReference type="Proteomes" id="UP000681162">
    <property type="component" value="Unassembled WGS sequence"/>
</dbReference>
<reference evidence="1 2" key="1">
    <citation type="submission" date="2021-03" db="EMBL/GenBank/DDBJ databases">
        <title>Antimicrobial resistance genes in bacteria isolated from Japanese honey, and their potential for conferring macrolide and lincosamide resistance in the American foulbrood pathogen Paenibacillus larvae.</title>
        <authorList>
            <person name="Okamoto M."/>
            <person name="Kumagai M."/>
            <person name="Kanamori H."/>
            <person name="Takamatsu D."/>
        </authorList>
    </citation>
    <scope>NUCLEOTIDE SEQUENCE [LARGE SCALE GENOMIC DNA]</scope>
    <source>
        <strain evidence="1 2">J41TS12</strain>
    </source>
</reference>
<protein>
    <submittedName>
        <fullName evidence="1">Uncharacterized protein</fullName>
    </submittedName>
</protein>